<evidence type="ECO:0000313" key="8">
    <source>
        <dbReference type="RefSeq" id="XP_055886677.1"/>
    </source>
</evidence>
<evidence type="ECO:0000313" key="4">
    <source>
        <dbReference type="Proteomes" id="UP001165740"/>
    </source>
</evidence>
<evidence type="ECO:0000256" key="3">
    <source>
        <dbReference type="SAM" id="MobiDB-lite"/>
    </source>
</evidence>
<dbReference type="FunFam" id="3.80.10.10:FF:000116">
    <property type="entry name" value="Leucine-rich repeat-containing protein 40"/>
    <property type="match status" value="1"/>
</dbReference>
<dbReference type="PROSITE" id="PS51450">
    <property type="entry name" value="LRR"/>
    <property type="match status" value="5"/>
</dbReference>
<evidence type="ECO:0000313" key="5">
    <source>
        <dbReference type="RefSeq" id="XP_055886674.1"/>
    </source>
</evidence>
<accession>A0A9W3AHK9</accession>
<dbReference type="OrthoDB" id="660555at2759"/>
<dbReference type="GO" id="GO:0005737">
    <property type="term" value="C:cytoplasm"/>
    <property type="evidence" value="ECO:0007669"/>
    <property type="project" value="TreeGrafter"/>
</dbReference>
<dbReference type="SMART" id="SM00364">
    <property type="entry name" value="LRR_BAC"/>
    <property type="match status" value="11"/>
</dbReference>
<dbReference type="InterPro" id="IPR001611">
    <property type="entry name" value="Leu-rich_rpt"/>
</dbReference>
<dbReference type="FunFam" id="3.80.10.10:FF:000193">
    <property type="entry name" value="Leucine-rich repeat-containing protein 40"/>
    <property type="match status" value="1"/>
</dbReference>
<dbReference type="SMART" id="SM00369">
    <property type="entry name" value="LRR_TYP"/>
    <property type="match status" value="13"/>
</dbReference>
<dbReference type="InterPro" id="IPR003591">
    <property type="entry name" value="Leu-rich_rpt_typical-subtyp"/>
</dbReference>
<dbReference type="Gene3D" id="3.80.10.10">
    <property type="entry name" value="Ribonuclease Inhibitor"/>
    <property type="match status" value="4"/>
</dbReference>
<dbReference type="GeneID" id="106075501"/>
<keyword evidence="4" id="KW-1185">Reference proteome</keyword>
<dbReference type="RefSeq" id="XP_055886677.1">
    <property type="nucleotide sequence ID" value="XM_056030702.1"/>
</dbReference>
<evidence type="ECO:0000256" key="1">
    <source>
        <dbReference type="ARBA" id="ARBA00022614"/>
    </source>
</evidence>
<dbReference type="SUPFAM" id="SSF52058">
    <property type="entry name" value="L domain-like"/>
    <property type="match status" value="2"/>
</dbReference>
<keyword evidence="1" id="KW-0433">Leucine-rich repeat</keyword>
<protein>
    <submittedName>
        <fullName evidence="5 6">Leucine-rich repeat-containing protein 40-like</fullName>
    </submittedName>
</protein>
<organism evidence="4 5">
    <name type="scientific">Biomphalaria glabrata</name>
    <name type="common">Bloodfluke planorb</name>
    <name type="synonym">Freshwater snail</name>
    <dbReference type="NCBI Taxonomy" id="6526"/>
    <lineage>
        <taxon>Eukaryota</taxon>
        <taxon>Metazoa</taxon>
        <taxon>Spiralia</taxon>
        <taxon>Lophotrochozoa</taxon>
        <taxon>Mollusca</taxon>
        <taxon>Gastropoda</taxon>
        <taxon>Heterobranchia</taxon>
        <taxon>Euthyneura</taxon>
        <taxon>Panpulmonata</taxon>
        <taxon>Hygrophila</taxon>
        <taxon>Lymnaeoidea</taxon>
        <taxon>Planorbidae</taxon>
        <taxon>Biomphalaria</taxon>
    </lineage>
</organism>
<dbReference type="InterPro" id="IPR032675">
    <property type="entry name" value="LRR_dom_sf"/>
</dbReference>
<dbReference type="RefSeq" id="XP_055886675.1">
    <property type="nucleotide sequence ID" value="XM_056030700.1"/>
</dbReference>
<evidence type="ECO:0000256" key="2">
    <source>
        <dbReference type="ARBA" id="ARBA00022737"/>
    </source>
</evidence>
<dbReference type="PANTHER" id="PTHR48051:SF39">
    <property type="entry name" value="P53-INDUCED DEATH DOMAIN PROTEIN 1"/>
    <property type="match status" value="1"/>
</dbReference>
<evidence type="ECO:0000313" key="6">
    <source>
        <dbReference type="RefSeq" id="XP_055886675.1"/>
    </source>
</evidence>
<gene>
    <name evidence="5 6 7 8" type="primary">LOC106075501</name>
</gene>
<dbReference type="Proteomes" id="UP001165740">
    <property type="component" value="Chromosome 5"/>
</dbReference>
<keyword evidence="2" id="KW-0677">Repeat</keyword>
<dbReference type="RefSeq" id="XP_055886676.1">
    <property type="nucleotide sequence ID" value="XM_056030701.1"/>
</dbReference>
<reference evidence="5 6" key="1">
    <citation type="submission" date="2025-04" db="UniProtKB">
        <authorList>
            <consortium name="RefSeq"/>
        </authorList>
    </citation>
    <scope>IDENTIFICATION</scope>
</reference>
<dbReference type="Pfam" id="PF13855">
    <property type="entry name" value="LRR_8"/>
    <property type="match status" value="4"/>
</dbReference>
<dbReference type="PANTHER" id="PTHR48051">
    <property type="match status" value="1"/>
</dbReference>
<dbReference type="RefSeq" id="XP_055886674.1">
    <property type="nucleotide sequence ID" value="XM_056030699.1"/>
</dbReference>
<dbReference type="OMA" id="CMLHKLT"/>
<evidence type="ECO:0000313" key="7">
    <source>
        <dbReference type="RefSeq" id="XP_055886676.1"/>
    </source>
</evidence>
<dbReference type="InterPro" id="IPR050216">
    <property type="entry name" value="LRR_domain-containing"/>
</dbReference>
<proteinExistence type="predicted"/>
<feature type="region of interest" description="Disordered" evidence="3">
    <location>
        <begin position="1"/>
        <end position="23"/>
    </location>
</feature>
<feature type="compositionally biased region" description="Polar residues" evidence="3">
    <location>
        <begin position="373"/>
        <end position="389"/>
    </location>
</feature>
<sequence length="599" mass="67325">MSKFSKPRLGTNKPEKTDGIHPSVLKQARRSGVLNLSQRGLTIVPEEVWSVQEYVPEEAKSVSMDNTEDKWWDVVDLTKLILASNHLTTLGEGLRNFQALTVLDVHDNQLTSLPQAISQLEQLQKLDISRNQLRELPSQIGYLVNLTSLHVEHNHLTELCPNVLRLQKLEFFDASNNQLTSLHKQISYLCQLRQLNVSHNKLTQLPSEIGDLTALRLFDATHNQLLSLPENLGNLRNLEQLHIRHNQLEYLPTFHSCANLKEILAGNNNIRGLTDELLENLKSLTCLDMRDNKLAKLPDKIVALEKLERIDLTNNDISVLPFQLGAMTSLKAVILDGNPMRSIRRDIIMRGTAELKKYLLSRLKDEENESESLTDAGSNSALPTGNQDPLSHHDLHQMKSLDYSNKKQATLPDEVMKAAAEAGVRAVNLSKNLFSDLPNSLDAIAHTMVELNLGVNKLTQLNPRIGNFSKLQMLDLRSNQLSDLPSELSSLISLRELIISSNRFNKLPSVVFELKKLEILFANDNRIAQLDHTGFLKLDKLGTLDLQNNDLSQIPPEIGNCTWLKSFALTGNPLRNPRPAVLAKGTPALLEYLRSRIVE</sequence>
<name>A0A9W3AHK9_BIOGL</name>
<dbReference type="SMART" id="SM00365">
    <property type="entry name" value="LRR_SD22"/>
    <property type="match status" value="7"/>
</dbReference>
<feature type="region of interest" description="Disordered" evidence="3">
    <location>
        <begin position="369"/>
        <end position="393"/>
    </location>
</feature>
<dbReference type="AlphaFoldDB" id="A0A9W3AHK9"/>
<dbReference type="Pfam" id="PF00560">
    <property type="entry name" value="LRR_1"/>
    <property type="match status" value="1"/>
</dbReference>